<gene>
    <name evidence="1" type="ORF">BU25DRAFT_111382</name>
</gene>
<sequence length="148" mass="16388">MIIPMRFICSLIFLLAMLARYSLVYLPCLTHLTTYPLSPTPTPALPTHSRLRISMPSPMALKNFPTQVAEGRSRPPPCRSQDAVLTRSDRTLYIRRGSGTPRCRTGGGLANWRSGDSNKRETRVIADIGDDGDAVQEMVTCVRGLRDA</sequence>
<name>A0ACB6RXY0_9PLEO</name>
<evidence type="ECO:0000313" key="2">
    <source>
        <dbReference type="Proteomes" id="UP000799754"/>
    </source>
</evidence>
<keyword evidence="2" id="KW-1185">Reference proteome</keyword>
<dbReference type="Proteomes" id="UP000799754">
    <property type="component" value="Unassembled WGS sequence"/>
</dbReference>
<evidence type="ECO:0000313" key="1">
    <source>
        <dbReference type="EMBL" id="KAF2625794.1"/>
    </source>
</evidence>
<protein>
    <submittedName>
        <fullName evidence="1">Uncharacterized protein</fullName>
    </submittedName>
</protein>
<dbReference type="EMBL" id="MU006724">
    <property type="protein sequence ID" value="KAF2625794.1"/>
    <property type="molecule type" value="Genomic_DNA"/>
</dbReference>
<accession>A0ACB6RXY0</accession>
<comment type="caution">
    <text evidence="1">The sequence shown here is derived from an EMBL/GenBank/DDBJ whole genome shotgun (WGS) entry which is preliminary data.</text>
</comment>
<organism evidence="1 2">
    <name type="scientific">Macroventuria anomochaeta</name>
    <dbReference type="NCBI Taxonomy" id="301207"/>
    <lineage>
        <taxon>Eukaryota</taxon>
        <taxon>Fungi</taxon>
        <taxon>Dikarya</taxon>
        <taxon>Ascomycota</taxon>
        <taxon>Pezizomycotina</taxon>
        <taxon>Dothideomycetes</taxon>
        <taxon>Pleosporomycetidae</taxon>
        <taxon>Pleosporales</taxon>
        <taxon>Pleosporineae</taxon>
        <taxon>Didymellaceae</taxon>
        <taxon>Macroventuria</taxon>
    </lineage>
</organism>
<proteinExistence type="predicted"/>
<reference evidence="1" key="1">
    <citation type="journal article" date="2020" name="Stud. Mycol.">
        <title>101 Dothideomycetes genomes: a test case for predicting lifestyles and emergence of pathogens.</title>
        <authorList>
            <person name="Haridas S."/>
            <person name="Albert R."/>
            <person name="Binder M."/>
            <person name="Bloem J."/>
            <person name="Labutti K."/>
            <person name="Salamov A."/>
            <person name="Andreopoulos B."/>
            <person name="Baker S."/>
            <person name="Barry K."/>
            <person name="Bills G."/>
            <person name="Bluhm B."/>
            <person name="Cannon C."/>
            <person name="Castanera R."/>
            <person name="Culley D."/>
            <person name="Daum C."/>
            <person name="Ezra D."/>
            <person name="Gonzalez J."/>
            <person name="Henrissat B."/>
            <person name="Kuo A."/>
            <person name="Liang C."/>
            <person name="Lipzen A."/>
            <person name="Lutzoni F."/>
            <person name="Magnuson J."/>
            <person name="Mondo S."/>
            <person name="Nolan M."/>
            <person name="Ohm R."/>
            <person name="Pangilinan J."/>
            <person name="Park H.-J."/>
            <person name="Ramirez L."/>
            <person name="Alfaro M."/>
            <person name="Sun H."/>
            <person name="Tritt A."/>
            <person name="Yoshinaga Y."/>
            <person name="Zwiers L.-H."/>
            <person name="Turgeon B."/>
            <person name="Goodwin S."/>
            <person name="Spatafora J."/>
            <person name="Crous P."/>
            <person name="Grigoriev I."/>
        </authorList>
    </citation>
    <scope>NUCLEOTIDE SEQUENCE</scope>
    <source>
        <strain evidence="1">CBS 525.71</strain>
    </source>
</reference>